<reference evidence="2" key="1">
    <citation type="submission" date="2013-03" db="EMBL/GenBank/DDBJ databases">
        <authorList>
            <person name="Aslett M."/>
        </authorList>
    </citation>
    <scope>NUCLEOTIDE SEQUENCE [LARGE SCALE GENOMIC DNA]</scope>
    <source>
        <strain evidence="2">ISE/inbred ISE</strain>
    </source>
</reference>
<accession>W6NIJ1</accession>
<protein>
    <recommendedName>
        <fullName evidence="1">DNA helicase Pif1-like 2B domain-containing protein</fullName>
    </recommendedName>
</protein>
<name>W6NIJ1_HAECO</name>
<dbReference type="PANTHER" id="PTHR10492">
    <property type="match status" value="1"/>
</dbReference>
<feature type="domain" description="DNA helicase Pif1-like 2B" evidence="1">
    <location>
        <begin position="114"/>
        <end position="141"/>
    </location>
</feature>
<dbReference type="AlphaFoldDB" id="W6NIJ1"/>
<proteinExistence type="predicted"/>
<evidence type="ECO:0000259" key="1">
    <source>
        <dbReference type="Pfam" id="PF21530"/>
    </source>
</evidence>
<comment type="caution">
    <text evidence="2">The sequence shown here is derived from an EMBL/GenBank/DDBJ whole genome shotgun (WGS) entry which is preliminary data.</text>
</comment>
<dbReference type="PANTHER" id="PTHR10492:SF57">
    <property type="entry name" value="ATP-DEPENDENT DNA HELICASE"/>
    <property type="match status" value="1"/>
</dbReference>
<organism evidence="2">
    <name type="scientific">Haemonchus contortus</name>
    <name type="common">Barber pole worm</name>
    <dbReference type="NCBI Taxonomy" id="6289"/>
    <lineage>
        <taxon>Eukaryota</taxon>
        <taxon>Metazoa</taxon>
        <taxon>Ecdysozoa</taxon>
        <taxon>Nematoda</taxon>
        <taxon>Chromadorea</taxon>
        <taxon>Rhabditida</taxon>
        <taxon>Rhabditina</taxon>
        <taxon>Rhabditomorpha</taxon>
        <taxon>Strongyloidea</taxon>
        <taxon>Trichostrongylidae</taxon>
        <taxon>Haemonchus</taxon>
    </lineage>
</organism>
<sequence>MRAAADSGEWARMLIQIGEGTYPEDENGFIELPSTLYSSGDIICEVFGGTIAVDDIAELAEKAILAPKNIHVAHMNDLALERMPVNLDFKVYKSIDEVENADPDDLLSYQVEHSNRSQPSGMPAHELKLKQGCIVVVLRNLTYPRAFAREQDLLWINVDDMC</sequence>
<dbReference type="InterPro" id="IPR049163">
    <property type="entry name" value="Pif1-like_2B_dom"/>
</dbReference>
<reference evidence="2" key="2">
    <citation type="submission" date="2013-05" db="EMBL/GenBank/DDBJ databases">
        <title>The genome and transcriptome of Haemonchus contortus: a key model parasite for drug and vaccine discovery.</title>
        <authorList>
            <person name="Laing R."/>
            <person name="Kikuchi T."/>
            <person name="Martinelli A."/>
            <person name="Tsai I.J."/>
            <person name="Beech R.N."/>
            <person name="Redman E."/>
            <person name="Holroyd N."/>
            <person name="Bartley D.J."/>
            <person name="Beasley H."/>
            <person name="Britton C."/>
            <person name="Curran D."/>
            <person name="Devaney E."/>
            <person name="Gilabert A."/>
            <person name="Jackson F."/>
            <person name="Hunt M."/>
            <person name="Johnston S."/>
            <person name="Kryukov I."/>
            <person name="Li K."/>
            <person name="Morrison A.A."/>
            <person name="Reid A.J."/>
            <person name="Sargison N."/>
            <person name="Saunders G."/>
            <person name="Wasmuth J.D."/>
            <person name="Wolstenholme A."/>
            <person name="Berriman M."/>
            <person name="Gilleard J.S."/>
            <person name="Cotton J.A."/>
        </authorList>
    </citation>
    <scope>NUCLEOTIDE SEQUENCE [LARGE SCALE GENOMIC DNA]</scope>
    <source>
        <strain evidence="2">ISE/inbred ISE</strain>
    </source>
</reference>
<dbReference type="EMBL" id="CAVP010061074">
    <property type="protein sequence ID" value="CDL96655.1"/>
    <property type="molecule type" value="Genomic_DNA"/>
</dbReference>
<evidence type="ECO:0000313" key="2">
    <source>
        <dbReference type="EMBL" id="CDL96655.1"/>
    </source>
</evidence>
<gene>
    <name evidence="2" type="ORF">HCOI_01911800</name>
</gene>
<dbReference type="Pfam" id="PF21530">
    <property type="entry name" value="Pif1_2B_dom"/>
    <property type="match status" value="1"/>
</dbReference>